<comment type="caution">
    <text evidence="2">The sequence shown here is derived from an EMBL/GenBank/DDBJ whole genome shotgun (WGS) entry which is preliminary data.</text>
</comment>
<dbReference type="Proteomes" id="UP000233469">
    <property type="component" value="Unassembled WGS sequence"/>
</dbReference>
<organism evidence="2 3">
    <name type="scientific">Rhizophagus irregularis</name>
    <dbReference type="NCBI Taxonomy" id="588596"/>
    <lineage>
        <taxon>Eukaryota</taxon>
        <taxon>Fungi</taxon>
        <taxon>Fungi incertae sedis</taxon>
        <taxon>Mucoromycota</taxon>
        <taxon>Glomeromycotina</taxon>
        <taxon>Glomeromycetes</taxon>
        <taxon>Glomerales</taxon>
        <taxon>Glomeraceae</taxon>
        <taxon>Rhizophagus</taxon>
    </lineage>
</organism>
<feature type="region of interest" description="Disordered" evidence="1">
    <location>
        <begin position="74"/>
        <end position="102"/>
    </location>
</feature>
<proteinExistence type="predicted"/>
<dbReference type="VEuPathDB" id="FungiDB:RhiirA1_542951"/>
<evidence type="ECO:0000313" key="2">
    <source>
        <dbReference type="EMBL" id="PKK60913.1"/>
    </source>
</evidence>
<dbReference type="EMBL" id="LLXL01002409">
    <property type="protein sequence ID" value="PKK60913.1"/>
    <property type="molecule type" value="Genomic_DNA"/>
</dbReference>
<reference evidence="2 3" key="1">
    <citation type="submission" date="2016-04" db="EMBL/GenBank/DDBJ databases">
        <title>Genome analyses suggest a sexual origin of heterokaryosis in a supposedly ancient asexual fungus.</title>
        <authorList>
            <person name="Ropars J."/>
            <person name="Sedzielewska K."/>
            <person name="Noel J."/>
            <person name="Charron P."/>
            <person name="Farinelli L."/>
            <person name="Marton T."/>
            <person name="Kruger M."/>
            <person name="Pelin A."/>
            <person name="Brachmann A."/>
            <person name="Corradi N."/>
        </authorList>
    </citation>
    <scope>NUCLEOTIDE SEQUENCE [LARGE SCALE GENOMIC DNA]</scope>
    <source>
        <strain evidence="2 3">C2</strain>
    </source>
</reference>
<gene>
    <name evidence="2" type="ORF">RhiirC2_792610</name>
</gene>
<dbReference type="AlphaFoldDB" id="A0A2N1MH10"/>
<evidence type="ECO:0000313" key="3">
    <source>
        <dbReference type="Proteomes" id="UP000233469"/>
    </source>
</evidence>
<accession>A0A2N1MH10</accession>
<reference evidence="2 3" key="2">
    <citation type="submission" date="2017-10" db="EMBL/GenBank/DDBJ databases">
        <title>Extensive intraspecific genome diversity in a model arbuscular mycorrhizal fungus.</title>
        <authorList>
            <person name="Chen E.C.H."/>
            <person name="Morin E."/>
            <person name="Baudet D."/>
            <person name="Noel J."/>
            <person name="Ndikumana S."/>
            <person name="Charron P."/>
            <person name="St-Onge C."/>
            <person name="Giorgi J."/>
            <person name="Grigoriev I.V."/>
            <person name="Roux C."/>
            <person name="Martin F.M."/>
            <person name="Corradi N."/>
        </authorList>
    </citation>
    <scope>NUCLEOTIDE SEQUENCE [LARGE SCALE GENOMIC DNA]</scope>
    <source>
        <strain evidence="2 3">C2</strain>
    </source>
</reference>
<name>A0A2N1MH10_9GLOM</name>
<protein>
    <submittedName>
        <fullName evidence="2">Uncharacterized protein</fullName>
    </submittedName>
</protein>
<sequence>NATEEEQEAFHSNKSYDFHIPDNIEDFNKLSSKKNSISKISSIFKEPQKMANIQNDYKIEAMQRQTMNHHIKDNDEDEMYNNPNLHSEEQDELELPDGTHII</sequence>
<evidence type="ECO:0000256" key="1">
    <source>
        <dbReference type="SAM" id="MobiDB-lite"/>
    </source>
</evidence>
<feature type="non-terminal residue" evidence="2">
    <location>
        <position position="1"/>
    </location>
</feature>